<dbReference type="Proteomes" id="UP000299102">
    <property type="component" value="Unassembled WGS sequence"/>
</dbReference>
<feature type="domain" description="DUF5641" evidence="1">
    <location>
        <begin position="1"/>
        <end position="49"/>
    </location>
</feature>
<dbReference type="Pfam" id="PF18701">
    <property type="entry name" value="DUF5641"/>
    <property type="match status" value="1"/>
</dbReference>
<protein>
    <recommendedName>
        <fullName evidence="1">DUF5641 domain-containing protein</fullName>
    </recommendedName>
</protein>
<name>A0A4C1XSH9_EUMVA</name>
<dbReference type="InterPro" id="IPR040676">
    <property type="entry name" value="DUF5641"/>
</dbReference>
<dbReference type="OrthoDB" id="8194935at2759"/>
<comment type="caution">
    <text evidence="2">The sequence shown here is derived from an EMBL/GenBank/DDBJ whole genome shotgun (WGS) entry which is preliminary data.</text>
</comment>
<dbReference type="AlphaFoldDB" id="A0A4C1XSH9"/>
<evidence type="ECO:0000313" key="3">
    <source>
        <dbReference type="Proteomes" id="UP000299102"/>
    </source>
</evidence>
<dbReference type="EMBL" id="BGZK01000948">
    <property type="protein sequence ID" value="GBP66120.1"/>
    <property type="molecule type" value="Genomic_DNA"/>
</dbReference>
<keyword evidence="3" id="KW-1185">Reference proteome</keyword>
<proteinExistence type="predicted"/>
<evidence type="ECO:0000259" key="1">
    <source>
        <dbReference type="Pfam" id="PF18701"/>
    </source>
</evidence>
<sequence>MVVVKDDHLPHMKWVLGCISKLYTGSEDRICRIVDVSTSRDILRREFTKPRACGLTEPSPYGYTTSPREQSAAAAARTLGILFL</sequence>
<accession>A0A4C1XSH9</accession>
<gene>
    <name evidence="2" type="ORF">EVAR_51289_1</name>
</gene>
<reference evidence="2 3" key="1">
    <citation type="journal article" date="2019" name="Commun. Biol.">
        <title>The bagworm genome reveals a unique fibroin gene that provides high tensile strength.</title>
        <authorList>
            <person name="Kono N."/>
            <person name="Nakamura H."/>
            <person name="Ohtoshi R."/>
            <person name="Tomita M."/>
            <person name="Numata K."/>
            <person name="Arakawa K."/>
        </authorList>
    </citation>
    <scope>NUCLEOTIDE SEQUENCE [LARGE SCALE GENOMIC DNA]</scope>
</reference>
<organism evidence="2 3">
    <name type="scientific">Eumeta variegata</name>
    <name type="common">Bagworm moth</name>
    <name type="synonym">Eumeta japonica</name>
    <dbReference type="NCBI Taxonomy" id="151549"/>
    <lineage>
        <taxon>Eukaryota</taxon>
        <taxon>Metazoa</taxon>
        <taxon>Ecdysozoa</taxon>
        <taxon>Arthropoda</taxon>
        <taxon>Hexapoda</taxon>
        <taxon>Insecta</taxon>
        <taxon>Pterygota</taxon>
        <taxon>Neoptera</taxon>
        <taxon>Endopterygota</taxon>
        <taxon>Lepidoptera</taxon>
        <taxon>Glossata</taxon>
        <taxon>Ditrysia</taxon>
        <taxon>Tineoidea</taxon>
        <taxon>Psychidae</taxon>
        <taxon>Oiketicinae</taxon>
        <taxon>Eumeta</taxon>
    </lineage>
</organism>
<evidence type="ECO:0000313" key="2">
    <source>
        <dbReference type="EMBL" id="GBP66120.1"/>
    </source>
</evidence>